<gene>
    <name evidence="2" type="ORF">Tco_0678683</name>
</gene>
<reference evidence="2" key="2">
    <citation type="submission" date="2022-01" db="EMBL/GenBank/DDBJ databases">
        <authorList>
            <person name="Yamashiro T."/>
            <person name="Shiraishi A."/>
            <person name="Satake H."/>
            <person name="Nakayama K."/>
        </authorList>
    </citation>
    <scope>NUCLEOTIDE SEQUENCE</scope>
</reference>
<dbReference type="EMBL" id="BQNB010009480">
    <property type="protein sequence ID" value="GJS64119.1"/>
    <property type="molecule type" value="Genomic_DNA"/>
</dbReference>
<comment type="caution">
    <text evidence="2">The sequence shown here is derived from an EMBL/GenBank/DDBJ whole genome shotgun (WGS) entry which is preliminary data.</text>
</comment>
<feature type="region of interest" description="Disordered" evidence="1">
    <location>
        <begin position="43"/>
        <end position="100"/>
    </location>
</feature>
<keyword evidence="3" id="KW-1185">Reference proteome</keyword>
<evidence type="ECO:0000256" key="1">
    <source>
        <dbReference type="SAM" id="MobiDB-lite"/>
    </source>
</evidence>
<proteinExistence type="predicted"/>
<organism evidence="2 3">
    <name type="scientific">Tanacetum coccineum</name>
    <dbReference type="NCBI Taxonomy" id="301880"/>
    <lineage>
        <taxon>Eukaryota</taxon>
        <taxon>Viridiplantae</taxon>
        <taxon>Streptophyta</taxon>
        <taxon>Embryophyta</taxon>
        <taxon>Tracheophyta</taxon>
        <taxon>Spermatophyta</taxon>
        <taxon>Magnoliopsida</taxon>
        <taxon>eudicotyledons</taxon>
        <taxon>Gunneridae</taxon>
        <taxon>Pentapetalae</taxon>
        <taxon>asterids</taxon>
        <taxon>campanulids</taxon>
        <taxon>Asterales</taxon>
        <taxon>Asteraceae</taxon>
        <taxon>Asteroideae</taxon>
        <taxon>Anthemideae</taxon>
        <taxon>Anthemidinae</taxon>
        <taxon>Tanacetum</taxon>
    </lineage>
</organism>
<feature type="compositionally biased region" description="Polar residues" evidence="1">
    <location>
        <begin position="68"/>
        <end position="80"/>
    </location>
</feature>
<reference evidence="2" key="1">
    <citation type="journal article" date="2022" name="Int. J. Mol. Sci.">
        <title>Draft Genome of Tanacetum Coccineum: Genomic Comparison of Closely Related Tanacetum-Family Plants.</title>
        <authorList>
            <person name="Yamashiro T."/>
            <person name="Shiraishi A."/>
            <person name="Nakayama K."/>
            <person name="Satake H."/>
        </authorList>
    </citation>
    <scope>NUCLEOTIDE SEQUENCE</scope>
</reference>
<name>A0ABQ4XFR5_9ASTR</name>
<evidence type="ECO:0000313" key="3">
    <source>
        <dbReference type="Proteomes" id="UP001151760"/>
    </source>
</evidence>
<accession>A0ABQ4XFR5</accession>
<feature type="compositionally biased region" description="Basic and acidic residues" evidence="1">
    <location>
        <begin position="149"/>
        <end position="162"/>
    </location>
</feature>
<evidence type="ECO:0000313" key="2">
    <source>
        <dbReference type="EMBL" id="GJS64119.1"/>
    </source>
</evidence>
<feature type="region of interest" description="Disordered" evidence="1">
    <location>
        <begin position="149"/>
        <end position="176"/>
    </location>
</feature>
<protein>
    <submittedName>
        <fullName evidence="2">Uncharacterized protein</fullName>
    </submittedName>
</protein>
<sequence>MFFYGRKFVDRTTSPAPAGTAIPRASLEEIAITRLDRKVITKADHAAKRKASTGSEISTNEAKKTRSSTKGSRAGSSGQSVGDGVEQVNDGTFDDDDQRDDTKFAMEGMEGIDNVSQGEHINVIPLRTFDLIIGLDVIYPPILLPDKEVEPDIEHSGGEDVSPHAQEAAPTPNAQSLDFDADADEIASDGNVDPYYEDRAGNIAWDVLESYLLPLILGPYYIFYPYDEVSGSESPPYIKDDWEEIHGVNLCMTRSSIKELFLPLENPEQKFRSRKRLFETPSLVESNSPKFDQFSDIEEGDYWSGVTRPKINQDAHFELKRQFLKELRDNTFSGSEHEDANERIEKVLDIVDLFHISNITRDQIMLRAFHVSLTRAATRWLRNQPSGFYQRNNGDSSYPDRRPCMEESMSKFMAESAKRHEENSNIIKEIRASTDAAIRNQGASIKTLELQIRQMRKVLQERGFGSFTIIDGDDVTRDVVLGMTFCKKYVSCQMIMKKFAHGDKCERIKDE</sequence>
<dbReference type="Proteomes" id="UP001151760">
    <property type="component" value="Unassembled WGS sequence"/>
</dbReference>